<keyword evidence="3" id="KW-1185">Reference proteome</keyword>
<sequence length="113" mass="12593">GSSSSDLPAGSPVDDTPRAKATLVPRKEEPKADEGAAKPKPQLVKRKSFEEKAAETQARLEAKLAKFHQDQDVVCQTRTFWTLQTGRQTPMKHLQTGEHLQTARSRSVSRRRS</sequence>
<feature type="region of interest" description="Disordered" evidence="1">
    <location>
        <begin position="87"/>
        <end position="113"/>
    </location>
</feature>
<comment type="caution">
    <text evidence="2">The sequence shown here is derived from an EMBL/GenBank/DDBJ whole genome shotgun (WGS) entry which is preliminary data.</text>
</comment>
<gene>
    <name evidence="2" type="ORF">SCF082_LOCUS44983</name>
</gene>
<protein>
    <submittedName>
        <fullName evidence="2">Uncharacterized protein</fullName>
    </submittedName>
</protein>
<evidence type="ECO:0000313" key="3">
    <source>
        <dbReference type="Proteomes" id="UP001642464"/>
    </source>
</evidence>
<organism evidence="2 3">
    <name type="scientific">Durusdinium trenchii</name>
    <dbReference type="NCBI Taxonomy" id="1381693"/>
    <lineage>
        <taxon>Eukaryota</taxon>
        <taxon>Sar</taxon>
        <taxon>Alveolata</taxon>
        <taxon>Dinophyceae</taxon>
        <taxon>Suessiales</taxon>
        <taxon>Symbiodiniaceae</taxon>
        <taxon>Durusdinium</taxon>
    </lineage>
</organism>
<reference evidence="2 3" key="1">
    <citation type="submission" date="2024-02" db="EMBL/GenBank/DDBJ databases">
        <authorList>
            <person name="Chen Y."/>
            <person name="Shah S."/>
            <person name="Dougan E. K."/>
            <person name="Thang M."/>
            <person name="Chan C."/>
        </authorList>
    </citation>
    <scope>NUCLEOTIDE SEQUENCE [LARGE SCALE GENOMIC DNA]</scope>
</reference>
<feature type="region of interest" description="Disordered" evidence="1">
    <location>
        <begin position="1"/>
        <end position="50"/>
    </location>
</feature>
<dbReference type="EMBL" id="CAXAMM010040849">
    <property type="protein sequence ID" value="CAK9095788.1"/>
    <property type="molecule type" value="Genomic_DNA"/>
</dbReference>
<evidence type="ECO:0000313" key="2">
    <source>
        <dbReference type="EMBL" id="CAK9095788.1"/>
    </source>
</evidence>
<dbReference type="Proteomes" id="UP001642464">
    <property type="component" value="Unassembled WGS sequence"/>
</dbReference>
<name>A0ABP0R677_9DINO</name>
<evidence type="ECO:0000256" key="1">
    <source>
        <dbReference type="SAM" id="MobiDB-lite"/>
    </source>
</evidence>
<proteinExistence type="predicted"/>
<accession>A0ABP0R677</accession>
<feature type="non-terminal residue" evidence="2">
    <location>
        <position position="1"/>
    </location>
</feature>
<feature type="compositionally biased region" description="Basic and acidic residues" evidence="1">
    <location>
        <begin position="25"/>
        <end position="37"/>
    </location>
</feature>